<gene>
    <name evidence="2" type="ORF">OG929_19075</name>
</gene>
<organism evidence="2 3">
    <name type="scientific">Streptomyces pseudovenezuelae</name>
    <dbReference type="NCBI Taxonomy" id="67350"/>
    <lineage>
        <taxon>Bacteria</taxon>
        <taxon>Bacillati</taxon>
        <taxon>Actinomycetota</taxon>
        <taxon>Actinomycetes</taxon>
        <taxon>Kitasatosporales</taxon>
        <taxon>Streptomycetaceae</taxon>
        <taxon>Streptomyces</taxon>
        <taxon>Streptomyces aurantiacus group</taxon>
    </lineage>
</organism>
<evidence type="ECO:0000313" key="2">
    <source>
        <dbReference type="EMBL" id="WUT44273.1"/>
    </source>
</evidence>
<name>A0ABZ1WWT0_9ACTN</name>
<dbReference type="EMBL" id="CP109011">
    <property type="protein sequence ID" value="WUT44273.1"/>
    <property type="molecule type" value="Genomic_DNA"/>
</dbReference>
<keyword evidence="3" id="KW-1185">Reference proteome</keyword>
<protein>
    <submittedName>
        <fullName evidence="2">Uncharacterized protein</fullName>
    </submittedName>
</protein>
<dbReference type="Proteomes" id="UP001432168">
    <property type="component" value="Chromosome"/>
</dbReference>
<evidence type="ECO:0000256" key="1">
    <source>
        <dbReference type="SAM" id="MobiDB-lite"/>
    </source>
</evidence>
<feature type="region of interest" description="Disordered" evidence="1">
    <location>
        <begin position="28"/>
        <end position="59"/>
    </location>
</feature>
<dbReference type="RefSeq" id="WP_329264862.1">
    <property type="nucleotide sequence ID" value="NZ_CP109011.1"/>
</dbReference>
<proteinExistence type="predicted"/>
<sequence>MSGPTAASGTAVPRDLAMAAQALLLPAATLPENPHRTTPVPTPYAHPTPRAIRVRRSPR</sequence>
<reference evidence="2" key="1">
    <citation type="submission" date="2022-10" db="EMBL/GenBank/DDBJ databases">
        <title>The complete genomes of actinobacterial strains from the NBC collection.</title>
        <authorList>
            <person name="Joergensen T.S."/>
            <person name="Alvarez Arevalo M."/>
            <person name="Sterndorff E.B."/>
            <person name="Faurdal D."/>
            <person name="Vuksanovic O."/>
            <person name="Mourched A.-S."/>
            <person name="Charusanti P."/>
            <person name="Shaw S."/>
            <person name="Blin K."/>
            <person name="Weber T."/>
        </authorList>
    </citation>
    <scope>NUCLEOTIDE SEQUENCE</scope>
    <source>
        <strain evidence="2">NBC_00686</strain>
    </source>
</reference>
<accession>A0ABZ1WWT0</accession>
<evidence type="ECO:0000313" key="3">
    <source>
        <dbReference type="Proteomes" id="UP001432168"/>
    </source>
</evidence>